<gene>
    <name evidence="3" type="ORF">MAR_025534</name>
</gene>
<accession>A0ABY7EQE4</accession>
<dbReference type="Gene3D" id="2.80.10.70">
    <property type="entry name" value="Spindlin/Ssty"/>
    <property type="match status" value="1"/>
</dbReference>
<organism evidence="3 4">
    <name type="scientific">Mya arenaria</name>
    <name type="common">Soft-shell clam</name>
    <dbReference type="NCBI Taxonomy" id="6604"/>
    <lineage>
        <taxon>Eukaryota</taxon>
        <taxon>Metazoa</taxon>
        <taxon>Spiralia</taxon>
        <taxon>Lophotrochozoa</taxon>
        <taxon>Mollusca</taxon>
        <taxon>Bivalvia</taxon>
        <taxon>Autobranchia</taxon>
        <taxon>Heteroconchia</taxon>
        <taxon>Euheterodonta</taxon>
        <taxon>Imparidentia</taxon>
        <taxon>Neoheterodontei</taxon>
        <taxon>Myida</taxon>
        <taxon>Myoidea</taxon>
        <taxon>Myidae</taxon>
        <taxon>Mya</taxon>
    </lineage>
</organism>
<sequence length="254" mass="30232">MPEFVFGQLDHLTSYRPNASILANEANIMYSFNKTSKWLEEPPEDERNQYIEESRKDGRKIRQTFKERTRVIQEKRLEQLRQKQVDLERREAERIRKSEKLRNEECYYGFWQSKLQVEKGLNYMDSNKEVMSALKCQFQFRKNVLKQQYHDKTVYNLSKKDANGKYIKLNAEVLKQKLLLLVENVPDVETKEVKKGKIPLFHIDHKFDDGKTHRGEVINVVPGFGEWYNIKYRGDPAVYVFNLKADYKKGAVQI</sequence>
<evidence type="ECO:0000313" key="3">
    <source>
        <dbReference type="EMBL" id="WAR11354.1"/>
    </source>
</evidence>
<keyword evidence="2" id="KW-0540">Nuclease</keyword>
<evidence type="ECO:0000256" key="2">
    <source>
        <dbReference type="ARBA" id="ARBA00022722"/>
    </source>
</evidence>
<comment type="similarity">
    <text evidence="1">Belongs to the SPIN/STSY family.</text>
</comment>
<evidence type="ECO:0000256" key="1">
    <source>
        <dbReference type="ARBA" id="ARBA00009467"/>
    </source>
</evidence>
<proteinExistence type="inferred from homology"/>
<keyword evidence="4" id="KW-1185">Reference proteome</keyword>
<dbReference type="InterPro" id="IPR022894">
    <property type="entry name" value="Oligoribonuclease"/>
</dbReference>
<dbReference type="PANTHER" id="PTHR11046:SF25">
    <property type="match status" value="1"/>
</dbReference>
<dbReference type="PANTHER" id="PTHR11046">
    <property type="entry name" value="OLIGORIBONUCLEASE, MITOCHONDRIAL"/>
    <property type="match status" value="1"/>
</dbReference>
<protein>
    <submittedName>
        <fullName evidence="3">Uncharacterized protein</fullName>
    </submittedName>
</protein>
<dbReference type="InterPro" id="IPR042567">
    <property type="entry name" value="SPIN/Ssty_sf"/>
</dbReference>
<dbReference type="Pfam" id="PF02513">
    <property type="entry name" value="Spin-Ssty"/>
    <property type="match status" value="1"/>
</dbReference>
<keyword evidence="2" id="KW-0378">Hydrolase</keyword>
<dbReference type="EMBL" id="CP111019">
    <property type="protein sequence ID" value="WAR11354.1"/>
    <property type="molecule type" value="Genomic_DNA"/>
</dbReference>
<reference evidence="3" key="1">
    <citation type="submission" date="2022-11" db="EMBL/GenBank/DDBJ databases">
        <title>Centuries of genome instability and evolution in soft-shell clam transmissible cancer (bioRxiv).</title>
        <authorList>
            <person name="Hart S.F.M."/>
            <person name="Yonemitsu M.A."/>
            <person name="Giersch R.M."/>
            <person name="Beal B.F."/>
            <person name="Arriagada G."/>
            <person name="Davis B.W."/>
            <person name="Ostrander E.A."/>
            <person name="Goff S.P."/>
            <person name="Metzger M.J."/>
        </authorList>
    </citation>
    <scope>NUCLEOTIDE SEQUENCE</scope>
    <source>
        <strain evidence="3">MELC-2E11</strain>
        <tissue evidence="3">Siphon/mantle</tissue>
    </source>
</reference>
<dbReference type="InterPro" id="IPR003671">
    <property type="entry name" value="SPIN/Ssty"/>
</dbReference>
<name>A0ABY7EQE4_MYAAR</name>
<dbReference type="Proteomes" id="UP001164746">
    <property type="component" value="Chromosome 8"/>
</dbReference>
<feature type="non-terminal residue" evidence="3">
    <location>
        <position position="254"/>
    </location>
</feature>
<evidence type="ECO:0000313" key="4">
    <source>
        <dbReference type="Proteomes" id="UP001164746"/>
    </source>
</evidence>